<accession>A0A0E9Y0J9</accession>
<reference evidence="2" key="2">
    <citation type="journal article" date="2015" name="Fish Shellfish Immunol.">
        <title>Early steps in the European eel (Anguilla anguilla)-Vibrio vulnificus interaction in the gills: Role of the RtxA13 toxin.</title>
        <authorList>
            <person name="Callol A."/>
            <person name="Pajuelo D."/>
            <person name="Ebbesson L."/>
            <person name="Teles M."/>
            <person name="MacKenzie S."/>
            <person name="Amaro C."/>
        </authorList>
    </citation>
    <scope>NUCLEOTIDE SEQUENCE</scope>
</reference>
<keyword evidence="1" id="KW-1133">Transmembrane helix</keyword>
<sequence>MCCSDSLSSVLTYLIAMLTMDLSIFESP</sequence>
<keyword evidence="1" id="KW-0472">Membrane</keyword>
<evidence type="ECO:0000256" key="1">
    <source>
        <dbReference type="SAM" id="Phobius"/>
    </source>
</evidence>
<evidence type="ECO:0000313" key="2">
    <source>
        <dbReference type="EMBL" id="JAI08513.1"/>
    </source>
</evidence>
<protein>
    <submittedName>
        <fullName evidence="2">Uncharacterized protein</fullName>
    </submittedName>
</protein>
<dbReference type="AlphaFoldDB" id="A0A0E9Y0J9"/>
<feature type="transmembrane region" description="Helical" evidence="1">
    <location>
        <begin position="6"/>
        <end position="25"/>
    </location>
</feature>
<proteinExistence type="predicted"/>
<reference evidence="2" key="1">
    <citation type="submission" date="2014-11" db="EMBL/GenBank/DDBJ databases">
        <authorList>
            <person name="Amaro Gonzalez C."/>
        </authorList>
    </citation>
    <scope>NUCLEOTIDE SEQUENCE</scope>
</reference>
<keyword evidence="1" id="KW-0812">Transmembrane</keyword>
<name>A0A0E9Y0J9_ANGAN</name>
<dbReference type="EMBL" id="GBXM01000065">
    <property type="protein sequence ID" value="JAI08513.1"/>
    <property type="molecule type" value="Transcribed_RNA"/>
</dbReference>
<organism evidence="2">
    <name type="scientific">Anguilla anguilla</name>
    <name type="common">European freshwater eel</name>
    <name type="synonym">Muraena anguilla</name>
    <dbReference type="NCBI Taxonomy" id="7936"/>
    <lineage>
        <taxon>Eukaryota</taxon>
        <taxon>Metazoa</taxon>
        <taxon>Chordata</taxon>
        <taxon>Craniata</taxon>
        <taxon>Vertebrata</taxon>
        <taxon>Euteleostomi</taxon>
        <taxon>Actinopterygii</taxon>
        <taxon>Neopterygii</taxon>
        <taxon>Teleostei</taxon>
        <taxon>Anguilliformes</taxon>
        <taxon>Anguillidae</taxon>
        <taxon>Anguilla</taxon>
    </lineage>
</organism>